<dbReference type="GO" id="GO:0016791">
    <property type="term" value="F:phosphatase activity"/>
    <property type="evidence" value="ECO:0007669"/>
    <property type="project" value="TreeGrafter"/>
</dbReference>
<feature type="transmembrane region" description="Helical" evidence="2">
    <location>
        <begin position="509"/>
        <end position="526"/>
    </location>
</feature>
<evidence type="ECO:0000313" key="5">
    <source>
        <dbReference type="Proteomes" id="UP000673975"/>
    </source>
</evidence>
<feature type="transmembrane region" description="Helical" evidence="2">
    <location>
        <begin position="326"/>
        <end position="350"/>
    </location>
</feature>
<comment type="caution">
    <text evidence="4">The sequence shown here is derived from an EMBL/GenBank/DDBJ whole genome shotgun (WGS) entry which is preliminary data.</text>
</comment>
<sequence length="830" mass="92023">MLPAFAGMMLFLLLMKHSHPASHIPHIAENREVIDSSRSFLEDSGFDTGPLEPFAVFKTNETLLDEQISHFGKRSLNDFIKNGFLRFIPTWYYEVFWITDDPAEDTELTMTGFRHPGGPPLLRTVHAPDGAVQQLEISDKKAGEHITGVPAESGRHVPGFQEIDPDAIIPGASLSEQPGADFLKSLIRNTVWDTGLIAPDSMYLHEAHGEQVHRVRMSLKSEIFSHTPTITVTYSQDGQLLGIDQNVSLSGFDGINQAEYADFIRVLFYIAGLLLLLSVFFRRLFHRLIDLKASTTYASMVAGLALFHIVFLLLQDPALFQIDQPLLSVISFLVILLFLAALTGGMAFLLSGLGESVSREVWPEKITSLSLLRLGYFKSRRAGLSVYTGISAAMIILGLAAVMYTLVDRSFLNPMNEQFFYTESYLFSVWHVAASGLFWMFIISAGLYACLVSWLALNFPSRIFLLIAGSIGLALMTSFYVSTPGSPMVLLFWLIPGLAFTYVFLKYDLLALMTSVFFFIALWAVTDGLMVSGSPDIWLAWSVPGLMILILATGWYVAEYGNNNEQIAGLTPAYIEEIAREQRVERELEIARQVHQSFLPVHLPTVSGIEVAAHCKAAFDVGGDYYDVIKVDDHRLAFVIGDVSGKGIQAAFFMTMVKGIVQSLVKEIPEPIPLLTRMNRLFYDNARRGSFISVCYALADVRDGTVRYARAGHNPGILIRPDQKSVSLIRSRGIAIGLTRNSAFEQEVTEEKITMKPGDGLIFYTDGVTEAVNAGKEMYGDDRLLASIKKNLEQPPGALLKTIDASVTRFTGSQSPDDDMTLLIMRYNGS</sequence>
<dbReference type="Pfam" id="PF07228">
    <property type="entry name" value="SpoIIE"/>
    <property type="match status" value="1"/>
</dbReference>
<evidence type="ECO:0000256" key="2">
    <source>
        <dbReference type="SAM" id="Phobius"/>
    </source>
</evidence>
<dbReference type="AlphaFoldDB" id="A0A8J7RQK3"/>
<dbReference type="EMBL" id="JAFIDN010000003">
    <property type="protein sequence ID" value="MBP3192104.1"/>
    <property type="molecule type" value="Genomic_DNA"/>
</dbReference>
<evidence type="ECO:0000313" key="4">
    <source>
        <dbReference type="EMBL" id="MBP3192104.1"/>
    </source>
</evidence>
<feature type="transmembrane region" description="Helical" evidence="2">
    <location>
        <begin position="538"/>
        <end position="558"/>
    </location>
</feature>
<gene>
    <name evidence="4" type="ORF">NATSA_05460</name>
</gene>
<keyword evidence="5" id="KW-1185">Reference proteome</keyword>
<feature type="transmembrane region" description="Helical" evidence="2">
    <location>
        <begin position="463"/>
        <end position="481"/>
    </location>
</feature>
<feature type="transmembrane region" description="Helical" evidence="2">
    <location>
        <begin position="297"/>
        <end position="314"/>
    </location>
</feature>
<dbReference type="InterPro" id="IPR001932">
    <property type="entry name" value="PPM-type_phosphatase-like_dom"/>
</dbReference>
<keyword evidence="2" id="KW-0472">Membrane</keyword>
<reference evidence="4" key="1">
    <citation type="submission" date="2021-02" db="EMBL/GenBank/DDBJ databases">
        <title>Natronogracilivirga saccharolytica gen. nov. sp. nov. a new anaerobic, haloalkiliphilic carbohydrate-fermenting bacterium from soda lake and proposing of Cyclonatronumiaceae fam. nov. in the phylum Balneolaeota.</title>
        <authorList>
            <person name="Zhilina T.N."/>
            <person name="Sorokin D.Y."/>
            <person name="Zavarzina D.G."/>
            <person name="Toshchakov S.V."/>
            <person name="Kublanov I.V."/>
        </authorList>
    </citation>
    <scope>NUCLEOTIDE SEQUENCE</scope>
    <source>
        <strain evidence="4">Z-1702</strain>
    </source>
</reference>
<name>A0A8J7RQK3_9BACT</name>
<protein>
    <submittedName>
        <fullName evidence="4">SpoIIE family protein phosphatase</fullName>
    </submittedName>
</protein>
<dbReference type="InterPro" id="IPR036457">
    <property type="entry name" value="PPM-type-like_dom_sf"/>
</dbReference>
<dbReference type="Gene3D" id="3.60.40.10">
    <property type="entry name" value="PPM-type phosphatase domain"/>
    <property type="match status" value="1"/>
</dbReference>
<feature type="transmembrane region" description="Helical" evidence="2">
    <location>
        <begin position="487"/>
        <end position="504"/>
    </location>
</feature>
<dbReference type="Proteomes" id="UP000673975">
    <property type="component" value="Unassembled WGS sequence"/>
</dbReference>
<dbReference type="PROSITE" id="PS51746">
    <property type="entry name" value="PPM_2"/>
    <property type="match status" value="1"/>
</dbReference>
<proteinExistence type="predicted"/>
<dbReference type="PANTHER" id="PTHR43156">
    <property type="entry name" value="STAGE II SPORULATION PROTEIN E-RELATED"/>
    <property type="match status" value="1"/>
</dbReference>
<dbReference type="SMART" id="SM00331">
    <property type="entry name" value="PP2C_SIG"/>
    <property type="match status" value="1"/>
</dbReference>
<keyword evidence="1" id="KW-0378">Hydrolase</keyword>
<organism evidence="4 5">
    <name type="scientific">Natronogracilivirga saccharolytica</name>
    <dbReference type="NCBI Taxonomy" id="2812953"/>
    <lineage>
        <taxon>Bacteria</taxon>
        <taxon>Pseudomonadati</taxon>
        <taxon>Balneolota</taxon>
        <taxon>Balneolia</taxon>
        <taxon>Balneolales</taxon>
        <taxon>Cyclonatronaceae</taxon>
        <taxon>Natronogracilivirga</taxon>
    </lineage>
</organism>
<feature type="transmembrane region" description="Helical" evidence="2">
    <location>
        <begin position="266"/>
        <end position="285"/>
    </location>
</feature>
<evidence type="ECO:0000259" key="3">
    <source>
        <dbReference type="PROSITE" id="PS51746"/>
    </source>
</evidence>
<accession>A0A8J7RQK3</accession>
<evidence type="ECO:0000256" key="1">
    <source>
        <dbReference type="ARBA" id="ARBA00022801"/>
    </source>
</evidence>
<keyword evidence="2" id="KW-1133">Transmembrane helix</keyword>
<feature type="transmembrane region" description="Helical" evidence="2">
    <location>
        <begin position="427"/>
        <end position="451"/>
    </location>
</feature>
<dbReference type="InterPro" id="IPR052016">
    <property type="entry name" value="Bact_Sigma-Reg"/>
</dbReference>
<dbReference type="SUPFAM" id="SSF81606">
    <property type="entry name" value="PP2C-like"/>
    <property type="match status" value="1"/>
</dbReference>
<keyword evidence="2" id="KW-0812">Transmembrane</keyword>
<feature type="transmembrane region" description="Helical" evidence="2">
    <location>
        <begin position="384"/>
        <end position="407"/>
    </location>
</feature>
<feature type="domain" description="PPM-type phosphatase" evidence="3">
    <location>
        <begin position="606"/>
        <end position="827"/>
    </location>
</feature>
<dbReference type="PANTHER" id="PTHR43156:SF2">
    <property type="entry name" value="STAGE II SPORULATION PROTEIN E"/>
    <property type="match status" value="1"/>
</dbReference>